<feature type="compositionally biased region" description="Gly residues" evidence="1">
    <location>
        <begin position="535"/>
        <end position="544"/>
    </location>
</feature>
<feature type="region of interest" description="Disordered" evidence="1">
    <location>
        <begin position="916"/>
        <end position="1904"/>
    </location>
</feature>
<keyword evidence="4" id="KW-1185">Reference proteome</keyword>
<feature type="compositionally biased region" description="Basic and acidic residues" evidence="1">
    <location>
        <begin position="1719"/>
        <end position="1736"/>
    </location>
</feature>
<feature type="compositionally biased region" description="Low complexity" evidence="1">
    <location>
        <begin position="1749"/>
        <end position="1763"/>
    </location>
</feature>
<dbReference type="GO" id="GO:0052621">
    <property type="term" value="F:diguanylate cyclase activity"/>
    <property type="evidence" value="ECO:0007669"/>
    <property type="project" value="UniProtKB-EC"/>
</dbReference>
<gene>
    <name evidence="3" type="ORF">LWC34_32565</name>
</gene>
<feature type="compositionally biased region" description="Basic and acidic residues" evidence="1">
    <location>
        <begin position="670"/>
        <end position="679"/>
    </location>
</feature>
<dbReference type="EC" id="2.7.7.65" evidence="3"/>
<evidence type="ECO:0000256" key="1">
    <source>
        <dbReference type="SAM" id="MobiDB-lite"/>
    </source>
</evidence>
<dbReference type="RefSeq" id="WP_233729115.1">
    <property type="nucleotide sequence ID" value="NZ_JAJVCN010000003.1"/>
</dbReference>
<keyword evidence="3" id="KW-0808">Transferase</keyword>
<accession>A0ABS8ZI79</accession>
<feature type="region of interest" description="Disordered" evidence="1">
    <location>
        <begin position="535"/>
        <end position="564"/>
    </location>
</feature>
<feature type="compositionally biased region" description="Basic and acidic residues" evidence="1">
    <location>
        <begin position="1353"/>
        <end position="1368"/>
    </location>
</feature>
<keyword evidence="3" id="KW-0548">Nucleotidyltransferase</keyword>
<feature type="compositionally biased region" description="Basic and acidic residues" evidence="1">
    <location>
        <begin position="1208"/>
        <end position="1241"/>
    </location>
</feature>
<feature type="compositionally biased region" description="Low complexity" evidence="1">
    <location>
        <begin position="1410"/>
        <end position="1425"/>
    </location>
</feature>
<feature type="compositionally biased region" description="Basic and acidic residues" evidence="1">
    <location>
        <begin position="1944"/>
        <end position="1954"/>
    </location>
</feature>
<feature type="region of interest" description="Disordered" evidence="1">
    <location>
        <begin position="492"/>
        <end position="520"/>
    </location>
</feature>
<feature type="compositionally biased region" description="Basic and acidic residues" evidence="1">
    <location>
        <begin position="1883"/>
        <end position="1904"/>
    </location>
</feature>
<feature type="compositionally biased region" description="Basic and acidic residues" evidence="1">
    <location>
        <begin position="1553"/>
        <end position="1563"/>
    </location>
</feature>
<feature type="compositionally biased region" description="Basic and acidic residues" evidence="1">
    <location>
        <begin position="1071"/>
        <end position="1103"/>
    </location>
</feature>
<dbReference type="InterPro" id="IPR029787">
    <property type="entry name" value="Nucleotide_cyclase"/>
</dbReference>
<feature type="region of interest" description="Disordered" evidence="1">
    <location>
        <begin position="855"/>
        <end position="881"/>
    </location>
</feature>
<dbReference type="SUPFAM" id="SSF55073">
    <property type="entry name" value="Nucleotide cyclase"/>
    <property type="match status" value="1"/>
</dbReference>
<feature type="compositionally biased region" description="Basic and acidic residues" evidence="1">
    <location>
        <begin position="1250"/>
        <end position="1259"/>
    </location>
</feature>
<feature type="compositionally biased region" description="Basic and acidic residues" evidence="1">
    <location>
        <begin position="387"/>
        <end position="402"/>
    </location>
</feature>
<feature type="compositionally biased region" description="Pro residues" evidence="1">
    <location>
        <begin position="1051"/>
        <end position="1061"/>
    </location>
</feature>
<feature type="compositionally biased region" description="Polar residues" evidence="1">
    <location>
        <begin position="656"/>
        <end position="665"/>
    </location>
</feature>
<feature type="compositionally biased region" description="Basic and acidic residues" evidence="1">
    <location>
        <begin position="1608"/>
        <end position="1624"/>
    </location>
</feature>
<feature type="compositionally biased region" description="Basic residues" evidence="1">
    <location>
        <begin position="698"/>
        <end position="710"/>
    </location>
</feature>
<feature type="compositionally biased region" description="Basic and acidic residues" evidence="1">
    <location>
        <begin position="1864"/>
        <end position="1876"/>
    </location>
</feature>
<organism evidence="3 4">
    <name type="scientific">Kibdelosporangium philippinense</name>
    <dbReference type="NCBI Taxonomy" id="211113"/>
    <lineage>
        <taxon>Bacteria</taxon>
        <taxon>Bacillati</taxon>
        <taxon>Actinomycetota</taxon>
        <taxon>Actinomycetes</taxon>
        <taxon>Pseudonocardiales</taxon>
        <taxon>Pseudonocardiaceae</taxon>
        <taxon>Kibdelosporangium</taxon>
    </lineage>
</organism>
<evidence type="ECO:0000259" key="2">
    <source>
        <dbReference type="PROSITE" id="PS50887"/>
    </source>
</evidence>
<evidence type="ECO:0000313" key="3">
    <source>
        <dbReference type="EMBL" id="MCE7007519.1"/>
    </source>
</evidence>
<feature type="region of interest" description="Disordered" evidence="1">
    <location>
        <begin position="1919"/>
        <end position="1954"/>
    </location>
</feature>
<feature type="compositionally biased region" description="Basic and acidic residues" evidence="1">
    <location>
        <begin position="855"/>
        <end position="865"/>
    </location>
</feature>
<sequence length="1954" mass="206838">MTAGRKGTWSDGGTDGELLAGTADRLRWRAPELTLVFARQAATHADEAKDRSLALRANALMVAALVRLGKHAEAVEPAVAALREAETAGDRDLAGSVRVDLAASTRAVGLTGSAFVLVRPMLEGSDTRPAVRAGALAEIVGGLAQAGRLDVIDEVLSEADRLYAADEMLSGDVRRIMRALLYARIASFRRRWGNATGAVAAATEGLTLLDGLSDPGTDSGQARAELGLEMVSALLDAGEEAAAVGQADQTLSQPVRATSAAAIGRLMLILATRVHFPAGRAREAHALLAEIVRVARRHELDGLLADVLTSLAHAQEADGDLTDALNSLRSARAAEQRRLRADTLARLIVLEELGAGTRLPDDTESLLRRVVRTPARSIPEAAGTELSAREAASREMSGRELAGRGIGPGPRPRPTRGAGTYDSVGYERTGQGTEGYDAAATASQDYDAAASQSASEGYGLASQGYSVTYDLEGYPTLTTTAGYDLAASLGLNDDADSGTAGRRGRSIASTGETAGTGTGAGVGFGSGAGIAGGGGEGGGGGAPGTSGLAASGSGGSSMGRSGTHDLLGRELAGWEMVARERAAMDLAGQTRAGSDLVDADRAAPEWAGADPAAVDRVVGRAAVDRAAVDMHAEDSEPVDMAETVESESEWAATAVAGSTSEQSSRPKGRRAADSDKPKWPDASQNERDEETGLLNRQGLRRRLAAARRQARPTALTLVRLEPSGDEPEPEPRRKDPDSTDRFSAALIKAIDTAGVGRIPPEIDPDVLTSLADHVRDMAPRDAELARPEEGELAVLLPDTTRDEAEQFAATLRETVSTSDWDVEDPARGVNVSTGVAQYQEGTSEDALLSAAREALTHNEQEHDQPDWQSVEPLYDLPPEDSGYTFIQEYAGLSSDVADPEMAEYLAGFPLPDYGSQWPAADERGMPQDDSVDAEGGRSVLDRLDISRGSGGRRRAPDAFKADQLSEYDQYAIDQPMKTYSSTGDEILAAAEEGERASIPQPPDPDEIPTPPDSPEVPIPPDPDVEPQPGRRRRPTEPDEPAEDPEHRPNPRPRFPIGPDIPAPDDPDADPDPQRRRWTSELDPENPRARRRALPRDPSRRATEPDDNPETTGRRRMPDANETETPAASTRPGESTGRRRMPEPFEEPELSTRIEAPKPEVGQTTGRRRMPEWPNESESEPENPESRRAQGESTGRRRMPDIWPTEPEPTGRRRMPEQEPEPGRRRKPEPLPEKEPEKESVGRETPSAPERTGRRWKPDAQDPGDPGSRRNPDVADLAGLGVGRKPASEDLGDLGSRRNSDLRDLAGVSGRGKPDPEDLAGLGGRGGPDVKDVAGFGGRRKSDADDAVGFGGRRKPDPDDLAGRGKSDLDDLAALGGRRKSDAEAPSDGGRRRKPDAEDVADFGLRWKPTEPSGPGESEGHSGPSGNAFPEASTGRRRMPESLRSQGGSLDVPGDHEMPRRRGMPDQASSGAVDRREMPLPSDTAGGREVSGPSGTVGGWEVSSVGDPVGGLEMLSSGDTAGRREIPPHSESAGRRRMPQPQGGEEEPTGSRPPESRAIGEKTRPNISESLGLDAILGETSFGSPDAWGTRAQRSHPGYPGAESVSDEVAGRRTHGPDISHERSAESPGMDATSSGAPRAQTDRGRRGDLEADQQVDTGGRFAGPETVSNELVRESLGLEAILGEDTARNAPTTRISRGRSDASSVRDAILGLAGSGESSVDRVGEETRPGRRRASEPDTAAPAPPPQRQQPAAAVPSAAALPPEQSGPVDVARPAVFSLGPEGLSRRPSPSGAATGVASDAGTEKATGTQKATGSEKAIGTEKATGEDAVTESGVSKNTEPVEKTIQPDESSMARRLSSSGVDELSKRRLTEGRPERPRRRTERAADEAGDDRPSRLRRRERTDLKLADLLAEALVAYQSSTSDAPDEDVLSAYEGLEAATGEDTDRHRGETGY</sequence>
<feature type="domain" description="GGDEF" evidence="2">
    <location>
        <begin position="743"/>
        <end position="872"/>
    </location>
</feature>
<dbReference type="PROSITE" id="PS50887">
    <property type="entry name" value="GGDEF"/>
    <property type="match status" value="1"/>
</dbReference>
<dbReference type="Pfam" id="PF00990">
    <property type="entry name" value="GGDEF"/>
    <property type="match status" value="1"/>
</dbReference>
<feature type="compositionally biased region" description="Basic and acidic residues" evidence="1">
    <location>
        <begin position="1294"/>
        <end position="1303"/>
    </location>
</feature>
<dbReference type="Gene3D" id="3.30.70.270">
    <property type="match status" value="1"/>
</dbReference>
<comment type="caution">
    <text evidence="3">The sequence shown here is derived from an EMBL/GenBank/DDBJ whole genome shotgun (WGS) entry which is preliminary data.</text>
</comment>
<feature type="region of interest" description="Disordered" evidence="1">
    <location>
        <begin position="631"/>
        <end position="742"/>
    </location>
</feature>
<feature type="compositionally biased region" description="Acidic residues" evidence="1">
    <location>
        <begin position="635"/>
        <end position="648"/>
    </location>
</feature>
<evidence type="ECO:0000313" key="4">
    <source>
        <dbReference type="Proteomes" id="UP001521150"/>
    </source>
</evidence>
<feature type="compositionally biased region" description="Basic and acidic residues" evidence="1">
    <location>
        <begin position="1520"/>
        <end position="1533"/>
    </location>
</feature>
<proteinExistence type="predicted"/>
<dbReference type="Proteomes" id="UP001521150">
    <property type="component" value="Unassembled WGS sequence"/>
</dbReference>
<name>A0ABS8ZI79_9PSEU</name>
<reference evidence="3 4" key="1">
    <citation type="submission" date="2021-12" db="EMBL/GenBank/DDBJ databases">
        <title>Genome sequence of Kibdelosporangium philippinense ATCC 49844.</title>
        <authorList>
            <person name="Fedorov E.A."/>
            <person name="Omeragic M."/>
            <person name="Shalygina K.F."/>
            <person name="Maclea K.S."/>
        </authorList>
    </citation>
    <scope>NUCLEOTIDE SEQUENCE [LARGE SCALE GENOMIC DNA]</scope>
    <source>
        <strain evidence="3 4">ATCC 49844</strain>
    </source>
</reference>
<feature type="compositionally biased region" description="Basic and acidic residues" evidence="1">
    <location>
        <begin position="1452"/>
        <end position="1463"/>
    </location>
</feature>
<dbReference type="EMBL" id="JAJVCN010000003">
    <property type="protein sequence ID" value="MCE7007519.1"/>
    <property type="molecule type" value="Genomic_DNA"/>
</dbReference>
<dbReference type="InterPro" id="IPR043128">
    <property type="entry name" value="Rev_trsase/Diguanyl_cyclase"/>
</dbReference>
<feature type="compositionally biased region" description="Pro residues" evidence="1">
    <location>
        <begin position="999"/>
        <end position="1021"/>
    </location>
</feature>
<feature type="compositionally biased region" description="Basic and acidic residues" evidence="1">
    <location>
        <begin position="1183"/>
        <end position="1199"/>
    </location>
</feature>
<feature type="compositionally biased region" description="Basic and acidic residues" evidence="1">
    <location>
        <begin position="729"/>
        <end position="740"/>
    </location>
</feature>
<feature type="region of interest" description="Disordered" evidence="1">
    <location>
        <begin position="380"/>
        <end position="432"/>
    </location>
</feature>
<protein>
    <submittedName>
        <fullName evidence="3">Diguanylate cyclase</fullName>
        <ecNumber evidence="3">2.7.7.65</ecNumber>
    </submittedName>
</protein>
<dbReference type="InterPro" id="IPR000160">
    <property type="entry name" value="GGDEF_dom"/>
</dbReference>
<feature type="compositionally biased region" description="Basic and acidic residues" evidence="1">
    <location>
        <begin position="1640"/>
        <end position="1649"/>
    </location>
</feature>